<dbReference type="InterPro" id="IPR015421">
    <property type="entry name" value="PyrdxlP-dep_Trfase_major"/>
</dbReference>
<proteinExistence type="inferred from homology"/>
<protein>
    <submittedName>
        <fullName evidence="3">Aminotransferase class V-fold PLP-dependent enzyme</fullName>
    </submittedName>
</protein>
<accession>A0A7K1L7W9</accession>
<dbReference type="RefSeq" id="WP_156219662.1">
    <property type="nucleotide sequence ID" value="NZ_WOFH01000011.1"/>
</dbReference>
<dbReference type="PANTHER" id="PTHR30244:SF34">
    <property type="entry name" value="DTDP-4-AMINO-4,6-DIDEOXYGALACTOSE TRANSAMINASE"/>
    <property type="match status" value="1"/>
</dbReference>
<evidence type="ECO:0000256" key="1">
    <source>
        <dbReference type="ARBA" id="ARBA00001933"/>
    </source>
</evidence>
<organism evidence="3 4">
    <name type="scientific">Actinomadura litoris</name>
    <dbReference type="NCBI Taxonomy" id="2678616"/>
    <lineage>
        <taxon>Bacteria</taxon>
        <taxon>Bacillati</taxon>
        <taxon>Actinomycetota</taxon>
        <taxon>Actinomycetes</taxon>
        <taxon>Streptosporangiales</taxon>
        <taxon>Thermomonosporaceae</taxon>
        <taxon>Actinomadura</taxon>
    </lineage>
</organism>
<dbReference type="Gene3D" id="3.40.640.10">
    <property type="entry name" value="Type I PLP-dependent aspartate aminotransferase-like (Major domain)"/>
    <property type="match status" value="1"/>
</dbReference>
<comment type="cofactor">
    <cofactor evidence="1">
        <name>pyridoxal 5'-phosphate</name>
        <dbReference type="ChEBI" id="CHEBI:597326"/>
    </cofactor>
</comment>
<gene>
    <name evidence="3" type="ORF">GNZ18_28590</name>
</gene>
<dbReference type="PANTHER" id="PTHR30244">
    <property type="entry name" value="TRANSAMINASE"/>
    <property type="match status" value="1"/>
</dbReference>
<comment type="caution">
    <text evidence="3">The sequence shown here is derived from an EMBL/GenBank/DDBJ whole genome shotgun (WGS) entry which is preliminary data.</text>
</comment>
<keyword evidence="2" id="KW-0663">Pyridoxal phosphate</keyword>
<keyword evidence="3" id="KW-0032">Aminotransferase</keyword>
<evidence type="ECO:0000256" key="2">
    <source>
        <dbReference type="RuleBase" id="RU004508"/>
    </source>
</evidence>
<reference evidence="3 4" key="1">
    <citation type="submission" date="2019-11" db="EMBL/GenBank/DDBJ databases">
        <authorList>
            <person name="Cao P."/>
        </authorList>
    </citation>
    <scope>NUCLEOTIDE SEQUENCE [LARGE SCALE GENOMIC DNA]</scope>
    <source>
        <strain evidence="3 4">NEAU-AAG5</strain>
    </source>
</reference>
<dbReference type="InterPro" id="IPR015422">
    <property type="entry name" value="PyrdxlP-dep_Trfase_small"/>
</dbReference>
<dbReference type="InterPro" id="IPR000653">
    <property type="entry name" value="DegT/StrS_aminotransferase"/>
</dbReference>
<dbReference type="Pfam" id="PF01041">
    <property type="entry name" value="DegT_DnrJ_EryC1"/>
    <property type="match status" value="1"/>
</dbReference>
<evidence type="ECO:0000313" key="4">
    <source>
        <dbReference type="Proteomes" id="UP000432015"/>
    </source>
</evidence>
<dbReference type="GO" id="GO:0008483">
    <property type="term" value="F:transaminase activity"/>
    <property type="evidence" value="ECO:0007669"/>
    <property type="project" value="UniProtKB-KW"/>
</dbReference>
<dbReference type="GO" id="GO:0000271">
    <property type="term" value="P:polysaccharide biosynthetic process"/>
    <property type="evidence" value="ECO:0007669"/>
    <property type="project" value="TreeGrafter"/>
</dbReference>
<keyword evidence="4" id="KW-1185">Reference proteome</keyword>
<sequence length="405" mass="44159">MTLSWPPIDAEVSAAVTRQLHTDISLYDRSGVIARFEDAFAARHHSPYGLLTSSGTAALHSAYYALGLGPGDEVIVQDYTFFATATPLLQLGAVPVLADVDEQGELDLDRAAELVNDRTKAVVVTHMWGNPQNCRRLRAWCDARGLMMVEDCSHAHGAVREGVSVGELADAACWSLQGRKTITAGEGGILTTPHQEVYEKATLLGHFNKRALAGVRAESPLYRFAETGLGLKYRAHPLGVAMAEVYLRRLDGWLAVRRRHAARLVHLLAGVPGIDVLTPVGADRVATFYAFVFTIKPATAGFTRDDLLRVLAQQRYREITTCDSMRPLHTYPIFTAPRSPVTNYRAAYIRSDPQVAERLAANSLRIAVPTDDGPAGQEYLDTAIDALRESLATVTSSADPARLAR</sequence>
<dbReference type="AlphaFoldDB" id="A0A7K1L7W9"/>
<dbReference type="Proteomes" id="UP000432015">
    <property type="component" value="Unassembled WGS sequence"/>
</dbReference>
<dbReference type="EMBL" id="WOFH01000011">
    <property type="protein sequence ID" value="MUN40530.1"/>
    <property type="molecule type" value="Genomic_DNA"/>
</dbReference>
<comment type="similarity">
    <text evidence="2">Belongs to the DegT/DnrJ/EryC1 family.</text>
</comment>
<keyword evidence="3" id="KW-0808">Transferase</keyword>
<dbReference type="SUPFAM" id="SSF53383">
    <property type="entry name" value="PLP-dependent transferases"/>
    <property type="match status" value="1"/>
</dbReference>
<dbReference type="GO" id="GO:0030170">
    <property type="term" value="F:pyridoxal phosphate binding"/>
    <property type="evidence" value="ECO:0007669"/>
    <property type="project" value="TreeGrafter"/>
</dbReference>
<dbReference type="InterPro" id="IPR015424">
    <property type="entry name" value="PyrdxlP-dep_Trfase"/>
</dbReference>
<evidence type="ECO:0000313" key="3">
    <source>
        <dbReference type="EMBL" id="MUN40530.1"/>
    </source>
</evidence>
<dbReference type="Gene3D" id="3.90.1150.10">
    <property type="entry name" value="Aspartate Aminotransferase, domain 1"/>
    <property type="match status" value="1"/>
</dbReference>
<name>A0A7K1L7W9_9ACTN</name>